<dbReference type="OMA" id="DVHQTIY"/>
<dbReference type="eggNOG" id="KOG3193">
    <property type="taxonomic scope" value="Eukaryota"/>
</dbReference>
<feature type="domain" description="Calcium-activated potassium channel BK alpha subunit" evidence="15">
    <location>
        <begin position="546"/>
        <end position="639"/>
    </location>
</feature>
<evidence type="ECO:0000313" key="18">
    <source>
        <dbReference type="EnsemblMetazoa" id="SMAR010574-PA"/>
    </source>
</evidence>
<dbReference type="AlphaFoldDB" id="T1JA21"/>
<dbReference type="Gene3D" id="3.40.50.720">
    <property type="entry name" value="NAD(P)-binding Rossmann-like Domain"/>
    <property type="match status" value="2"/>
</dbReference>
<evidence type="ECO:0000259" key="15">
    <source>
        <dbReference type="Pfam" id="PF03493"/>
    </source>
</evidence>
<feature type="transmembrane region" description="Helical" evidence="13">
    <location>
        <begin position="339"/>
        <end position="358"/>
    </location>
</feature>
<evidence type="ECO:0000256" key="1">
    <source>
        <dbReference type="ARBA" id="ARBA00004141"/>
    </source>
</evidence>
<keyword evidence="9 13" id="KW-0472">Membrane</keyword>
<dbReference type="EMBL" id="JH431980">
    <property type="status" value="NOT_ANNOTATED_CDS"/>
    <property type="molecule type" value="Genomic_DNA"/>
</dbReference>
<keyword evidence="5" id="KW-0631">Potassium channel</keyword>
<dbReference type="STRING" id="126957.T1JA21"/>
<dbReference type="Pfam" id="PF03493">
    <property type="entry name" value="BK_channel_a"/>
    <property type="match status" value="1"/>
</dbReference>
<evidence type="ECO:0000256" key="5">
    <source>
        <dbReference type="ARBA" id="ARBA00022826"/>
    </source>
</evidence>
<feature type="transmembrane region" description="Helical" evidence="13">
    <location>
        <begin position="150"/>
        <end position="172"/>
    </location>
</feature>
<evidence type="ECO:0000259" key="17">
    <source>
        <dbReference type="Pfam" id="PF22614"/>
    </source>
</evidence>
<dbReference type="PANTHER" id="PTHR10027">
    <property type="entry name" value="CALCIUM-ACTIVATED POTASSIUM CHANNEL ALPHA CHAIN"/>
    <property type="match status" value="1"/>
</dbReference>
<dbReference type="Pfam" id="PF07885">
    <property type="entry name" value="Ion_trans_2"/>
    <property type="match status" value="1"/>
</dbReference>
<name>T1JA21_STRMM</name>
<dbReference type="SUPFAM" id="SSF81324">
    <property type="entry name" value="Voltage-gated potassium channels"/>
    <property type="match status" value="1"/>
</dbReference>
<keyword evidence="7 13" id="KW-1133">Transmembrane helix</keyword>
<evidence type="ECO:0000256" key="3">
    <source>
        <dbReference type="ARBA" id="ARBA00022538"/>
    </source>
</evidence>
<evidence type="ECO:0000313" key="19">
    <source>
        <dbReference type="Proteomes" id="UP000014500"/>
    </source>
</evidence>
<accession>T1JA21</accession>
<feature type="transmembrane region" description="Helical" evidence="13">
    <location>
        <begin position="217"/>
        <end position="242"/>
    </location>
</feature>
<evidence type="ECO:0000256" key="7">
    <source>
        <dbReference type="ARBA" id="ARBA00022989"/>
    </source>
</evidence>
<evidence type="ECO:0000256" key="2">
    <source>
        <dbReference type="ARBA" id="ARBA00022448"/>
    </source>
</evidence>
<organism evidence="18 19">
    <name type="scientific">Strigamia maritima</name>
    <name type="common">European centipede</name>
    <name type="synonym">Geophilus maritimus</name>
    <dbReference type="NCBI Taxonomy" id="126957"/>
    <lineage>
        <taxon>Eukaryota</taxon>
        <taxon>Metazoa</taxon>
        <taxon>Ecdysozoa</taxon>
        <taxon>Arthropoda</taxon>
        <taxon>Myriapoda</taxon>
        <taxon>Chilopoda</taxon>
        <taxon>Pleurostigmophora</taxon>
        <taxon>Geophilomorpha</taxon>
        <taxon>Linotaeniidae</taxon>
        <taxon>Strigamia</taxon>
    </lineage>
</organism>
<dbReference type="InterPro" id="IPR013099">
    <property type="entry name" value="K_chnl_dom"/>
</dbReference>
<dbReference type="GO" id="GO:0005886">
    <property type="term" value="C:plasma membrane"/>
    <property type="evidence" value="ECO:0007669"/>
    <property type="project" value="TreeGrafter"/>
</dbReference>
<reference evidence="18" key="2">
    <citation type="submission" date="2015-02" db="UniProtKB">
        <authorList>
            <consortium name="EnsemblMetazoa"/>
        </authorList>
    </citation>
    <scope>IDENTIFICATION</scope>
</reference>
<evidence type="ECO:0000256" key="14">
    <source>
        <dbReference type="SAM" id="SignalP"/>
    </source>
</evidence>
<dbReference type="EnsemblMetazoa" id="SMAR010574-RA">
    <property type="protein sequence ID" value="SMAR010574-PA"/>
    <property type="gene ID" value="SMAR010574"/>
</dbReference>
<feature type="transmembrane region" description="Helical" evidence="13">
    <location>
        <begin position="307"/>
        <end position="327"/>
    </location>
</feature>
<feature type="domain" description="RCK N-terminal" evidence="17">
    <location>
        <begin position="815"/>
        <end position="932"/>
    </location>
</feature>
<evidence type="ECO:0000256" key="9">
    <source>
        <dbReference type="ARBA" id="ARBA00023136"/>
    </source>
</evidence>
<dbReference type="InterPro" id="IPR003929">
    <property type="entry name" value="K_chnl_BK_asu"/>
</dbReference>
<dbReference type="GO" id="GO:0005228">
    <property type="term" value="F:intracellular sodium-activated potassium channel activity"/>
    <property type="evidence" value="ECO:0007669"/>
    <property type="project" value="TreeGrafter"/>
</dbReference>
<keyword evidence="6" id="KW-0630">Potassium</keyword>
<keyword evidence="2" id="KW-0813">Transport</keyword>
<dbReference type="Gene3D" id="1.10.287.70">
    <property type="match status" value="1"/>
</dbReference>
<proteinExistence type="predicted"/>
<dbReference type="Pfam" id="PF22614">
    <property type="entry name" value="Slo-like_RCK"/>
    <property type="match status" value="2"/>
</dbReference>
<dbReference type="FunFam" id="3.40.50.720:FF:000034">
    <property type="entry name" value="Potassium channel subfamily T member 1"/>
    <property type="match status" value="1"/>
</dbReference>
<evidence type="ECO:0000256" key="11">
    <source>
        <dbReference type="ARBA" id="ARBA00034430"/>
    </source>
</evidence>
<dbReference type="Proteomes" id="UP000014500">
    <property type="component" value="Unassembled WGS sequence"/>
</dbReference>
<dbReference type="InterPro" id="IPR003148">
    <property type="entry name" value="RCK_N"/>
</dbReference>
<keyword evidence="3" id="KW-0633">Potassium transport</keyword>
<comment type="catalytic activity">
    <reaction evidence="11">
        <text>K(+)(in) = K(+)(out)</text>
        <dbReference type="Rhea" id="RHEA:29463"/>
        <dbReference type="ChEBI" id="CHEBI:29103"/>
    </reaction>
</comment>
<feature type="domain" description="Potassium channel" evidence="16">
    <location>
        <begin position="318"/>
        <end position="382"/>
    </location>
</feature>
<evidence type="ECO:0000256" key="12">
    <source>
        <dbReference type="SAM" id="MobiDB-lite"/>
    </source>
</evidence>
<dbReference type="PhylomeDB" id="T1JA21"/>
<dbReference type="GO" id="GO:0015271">
    <property type="term" value="F:outward rectifier potassium channel activity"/>
    <property type="evidence" value="ECO:0007669"/>
    <property type="project" value="TreeGrafter"/>
</dbReference>
<keyword evidence="8" id="KW-0406">Ion transport</keyword>
<evidence type="ECO:0000256" key="13">
    <source>
        <dbReference type="SAM" id="Phobius"/>
    </source>
</evidence>
<feature type="signal peptide" evidence="14">
    <location>
        <begin position="1"/>
        <end position="22"/>
    </location>
</feature>
<feature type="chain" id="PRO_5004590423" evidence="14">
    <location>
        <begin position="23"/>
        <end position="1176"/>
    </location>
</feature>
<sequence length="1176" mass="134148">MQQTVTITVLNQYLVWLTLTISCNENKHEVEYFEQRHPAGEEHLRGNQTNPQLRPESTRAPMWPPILPRFSSGGGQGGNFNYGDMEHWLPGRINSSKNSKLRPNATRKPIPNNPEYEIYEDGGERVKIEYFVYEKSIKDRLKRFFFKNKTTSLMVLIILFLLKLTTCILYVIRVINDLEPHKANCYKCTVPYKDVESTSSPFHAIKWWALLWVDRPVWMWITQVGIAIFTLTITLLMTILRYKGNVWELLTGKLYLELLTTIPFIITLSWQPLINLFIPVFINVWLAKQYLGMIFNFGKSQSLLAQQVVSVVSTLVCLVYTSMCCFQHTERGSVDYEKASFFASFYFIMVTLSTVGYGDLTPTIWISRILVVLVIFTALGVLPKQFEMLATTWFERQRLGGSYTKSKRGEIDKHVVLCLPTLNPETLMDFLTEFFAYRRLQDHTVVILTQDDLQPVVKQIIQRNTWANKVKYIKGSCLRDIDLMRVRIGDADGCFILSVDSLFSKDIADELTIMNAWAIKDFAPHVRQFVQIFRPEHEVYVDFASSVICEDEFKYAMLAYNCICPATSTLITLLLHTSRGEEGNQCEEKWIRLYGKCSGNEIYTTDVKTSLIFNEYVGKSFPQASLHAHRKYGVTLIAVKRTDDPEDEHVKLNPGPTHILRETDKCYYLSITREQNMNFTRTKVGASSGISSALGKQRVSPSDSLSLQDDDKIPKEIIVKGPNGVKKDRGKFAQSVGNVFEEMQSITEEDTNDGWITEIEKTTIVCGFPPVTPYIGANPTACHLLKHKKKICCMRLDESCEHFPFLNAKEYNWVNKPIILVSMEANNGIYNFVLPLRAHVLPRGSLKPIIIMLENEPTAAFADSLSWFPLVYWLKGSIQSLDDLLRAGIDVAGNIVVTNRDNFNEDDEISDTDTVLTVQKLIKFFPNTKITTELSSTTMMRFLHFEPGNPFAQYLSTIEKQEIEKGSQVAFMFRLQFASGNVFSASMIHTLLYQAILKDFVITLTRLLLGIDQTPGSGFLTGLTVKTSDLVTRGTYGKMFNYLCASSGSIPIAIYRTHTGDGEGKFAVEITDSKLQATRRLEEQEIEDIIKHRMESLGFKRESYDTPREEKMKKESVIDLEQPTKNDIMYVIINPNSALPLEEGDFVYYLKPTHFANKNSSSPCTSETKEETQKTV</sequence>
<keyword evidence="4 13" id="KW-0812">Transmembrane</keyword>
<evidence type="ECO:0000256" key="8">
    <source>
        <dbReference type="ARBA" id="ARBA00023065"/>
    </source>
</evidence>
<dbReference type="InterPro" id="IPR047871">
    <property type="entry name" value="K_chnl_Slo-like"/>
</dbReference>
<feature type="domain" description="RCK N-terminal" evidence="17">
    <location>
        <begin position="411"/>
        <end position="530"/>
    </location>
</feature>
<evidence type="ECO:0000256" key="10">
    <source>
        <dbReference type="ARBA" id="ARBA00023303"/>
    </source>
</evidence>
<feature type="transmembrane region" description="Helical" evidence="13">
    <location>
        <begin position="364"/>
        <end position="382"/>
    </location>
</feature>
<dbReference type="HOGENOM" id="CLU_003370_0_0_1"/>
<evidence type="ECO:0000259" key="16">
    <source>
        <dbReference type="Pfam" id="PF07885"/>
    </source>
</evidence>
<keyword evidence="19" id="KW-1185">Reference proteome</keyword>
<keyword evidence="10" id="KW-0407">Ion channel</keyword>
<keyword evidence="14" id="KW-0732">Signal</keyword>
<protein>
    <submittedName>
        <fullName evidence="18">Uncharacterized protein</fullName>
    </submittedName>
</protein>
<evidence type="ECO:0000256" key="6">
    <source>
        <dbReference type="ARBA" id="ARBA00022958"/>
    </source>
</evidence>
<feature type="region of interest" description="Disordered" evidence="12">
    <location>
        <begin position="39"/>
        <end position="59"/>
    </location>
</feature>
<evidence type="ECO:0000256" key="4">
    <source>
        <dbReference type="ARBA" id="ARBA00022692"/>
    </source>
</evidence>
<feature type="transmembrane region" description="Helical" evidence="13">
    <location>
        <begin position="254"/>
        <end position="287"/>
    </location>
</feature>
<comment type="subcellular location">
    <subcellularLocation>
        <location evidence="1">Membrane</location>
        <topology evidence="1">Multi-pass membrane protein</topology>
    </subcellularLocation>
</comment>
<reference evidence="19" key="1">
    <citation type="submission" date="2011-05" db="EMBL/GenBank/DDBJ databases">
        <authorList>
            <person name="Richards S.R."/>
            <person name="Qu J."/>
            <person name="Jiang H."/>
            <person name="Jhangiani S.N."/>
            <person name="Agravi P."/>
            <person name="Goodspeed R."/>
            <person name="Gross S."/>
            <person name="Mandapat C."/>
            <person name="Jackson L."/>
            <person name="Mathew T."/>
            <person name="Pu L."/>
            <person name="Thornton R."/>
            <person name="Saada N."/>
            <person name="Wilczek-Boney K.B."/>
            <person name="Lee S."/>
            <person name="Kovar C."/>
            <person name="Wu Y."/>
            <person name="Scherer S.E."/>
            <person name="Worley K.C."/>
            <person name="Muzny D.M."/>
            <person name="Gibbs R."/>
        </authorList>
    </citation>
    <scope>NUCLEOTIDE SEQUENCE</scope>
    <source>
        <strain evidence="19">Brora</strain>
    </source>
</reference>
<dbReference type="PANTHER" id="PTHR10027:SF10">
    <property type="entry name" value="SLOWPOKE 2, ISOFORM D"/>
    <property type="match status" value="1"/>
</dbReference>